<feature type="transmembrane region" description="Helical" evidence="1">
    <location>
        <begin position="51"/>
        <end position="74"/>
    </location>
</feature>
<organism evidence="2 3">
    <name type="scientific">Zestomonas insulae</name>
    <dbReference type="NCBI Taxonomy" id="2809017"/>
    <lineage>
        <taxon>Bacteria</taxon>
        <taxon>Pseudomonadati</taxon>
        <taxon>Pseudomonadota</taxon>
        <taxon>Gammaproteobacteria</taxon>
        <taxon>Pseudomonadales</taxon>
        <taxon>Pseudomonadaceae</taxon>
        <taxon>Zestomonas</taxon>
    </lineage>
</organism>
<dbReference type="EMBL" id="JAFEUP010000001">
    <property type="protein sequence ID" value="MBM7060053.1"/>
    <property type="molecule type" value="Genomic_DNA"/>
</dbReference>
<gene>
    <name evidence="2" type="ORF">JQX08_04980</name>
</gene>
<proteinExistence type="predicted"/>
<feature type="transmembrane region" description="Helical" evidence="1">
    <location>
        <begin position="12"/>
        <end position="39"/>
    </location>
</feature>
<dbReference type="RefSeq" id="WP_204915136.1">
    <property type="nucleotide sequence ID" value="NZ_JAFEUP010000001.1"/>
</dbReference>
<name>A0ABS2ID19_9GAMM</name>
<evidence type="ECO:0000313" key="2">
    <source>
        <dbReference type="EMBL" id="MBM7060053.1"/>
    </source>
</evidence>
<comment type="caution">
    <text evidence="2">The sequence shown here is derived from an EMBL/GenBank/DDBJ whole genome shotgun (WGS) entry which is preliminary data.</text>
</comment>
<keyword evidence="1" id="KW-0472">Membrane</keyword>
<keyword evidence="3" id="KW-1185">Reference proteome</keyword>
<keyword evidence="1" id="KW-1133">Transmembrane helix</keyword>
<evidence type="ECO:0000313" key="3">
    <source>
        <dbReference type="Proteomes" id="UP000717995"/>
    </source>
</evidence>
<protein>
    <submittedName>
        <fullName evidence="2">Uncharacterized protein</fullName>
    </submittedName>
</protein>
<accession>A0ABS2ID19</accession>
<dbReference type="Proteomes" id="UP000717995">
    <property type="component" value="Unassembled WGS sequence"/>
</dbReference>
<sequence length="150" mass="16142">MKGIRKDRLVAVATPAAIIAATYLSGWFTLLLPAGLYFIYKKCSLDLSKNVALKIFDLIISIAILIVVIAIIVGALRIVARDGEFTIPFISSDLLVPVVSSILAGYCMASFFVTGVKALKGKEHKPALSLGIFEALRGKRITSSSSEQKI</sequence>
<keyword evidence="1" id="KW-0812">Transmembrane</keyword>
<feature type="transmembrane region" description="Helical" evidence="1">
    <location>
        <begin position="94"/>
        <end position="116"/>
    </location>
</feature>
<evidence type="ECO:0000256" key="1">
    <source>
        <dbReference type="SAM" id="Phobius"/>
    </source>
</evidence>
<reference evidence="2 3" key="1">
    <citation type="submission" date="2021-02" db="EMBL/GenBank/DDBJ databases">
        <authorList>
            <person name="Lee D.-H."/>
        </authorList>
    </citation>
    <scope>NUCLEOTIDE SEQUENCE [LARGE SCALE GENOMIC DNA]</scope>
    <source>
        <strain evidence="2 3">UL073</strain>
    </source>
</reference>